<sequence length="133" mass="14570">MTFGANDFARAARDDADNARVEAANAKLETKAQRLLDLTKRRDTYFRQSIMADRTMAVMLSLFLAELKAVPLTEATLALINLLEDDEGRGVVESLIHAGLVVVTGANPDRRTVGLTPLGSARMRSFISDYPDT</sequence>
<protein>
    <submittedName>
        <fullName evidence="2">Uncharacterized protein</fullName>
    </submittedName>
</protein>
<dbReference type="EMBL" id="JAHGAW010000006">
    <property type="protein sequence ID" value="MBT2187411.1"/>
    <property type="molecule type" value="Genomic_DNA"/>
</dbReference>
<evidence type="ECO:0000313" key="3">
    <source>
        <dbReference type="Proteomes" id="UP001138757"/>
    </source>
</evidence>
<comment type="caution">
    <text evidence="2">The sequence shown here is derived from an EMBL/GenBank/DDBJ whole genome shotgun (WGS) entry which is preliminary data.</text>
</comment>
<dbReference type="Proteomes" id="UP001138757">
    <property type="component" value="Unassembled WGS sequence"/>
</dbReference>
<organism evidence="2 3">
    <name type="scientific">Sphingobium nicotianae</name>
    <dbReference type="NCBI Taxonomy" id="2782607"/>
    <lineage>
        <taxon>Bacteria</taxon>
        <taxon>Pseudomonadati</taxon>
        <taxon>Pseudomonadota</taxon>
        <taxon>Alphaproteobacteria</taxon>
        <taxon>Sphingomonadales</taxon>
        <taxon>Sphingomonadaceae</taxon>
        <taxon>Sphingobium</taxon>
    </lineage>
</organism>
<accession>A0A9X1IRF4</accession>
<evidence type="ECO:0000313" key="2">
    <source>
        <dbReference type="EMBL" id="MBT2187411.1"/>
    </source>
</evidence>
<evidence type="ECO:0000256" key="1">
    <source>
        <dbReference type="SAM" id="Coils"/>
    </source>
</evidence>
<name>A0A9X1IRF4_9SPHN</name>
<dbReference type="AlphaFoldDB" id="A0A9X1IRF4"/>
<proteinExistence type="predicted"/>
<reference evidence="2" key="1">
    <citation type="submission" date="2021-05" db="EMBL/GenBank/DDBJ databases">
        <title>Genome of Sphingobium sp. strain.</title>
        <authorList>
            <person name="Fan R."/>
        </authorList>
    </citation>
    <scope>NUCLEOTIDE SEQUENCE</scope>
    <source>
        <strain evidence="2">H33</strain>
    </source>
</reference>
<keyword evidence="1" id="KW-0175">Coiled coil</keyword>
<keyword evidence="3" id="KW-1185">Reference proteome</keyword>
<gene>
    <name evidence="2" type="ORF">KK488_10685</name>
</gene>
<feature type="coiled-coil region" evidence="1">
    <location>
        <begin position="9"/>
        <end position="41"/>
    </location>
</feature>